<keyword evidence="3" id="KW-1185">Reference proteome</keyword>
<accession>A0A8W8NUN7</accession>
<dbReference type="AlphaFoldDB" id="A0A8W8NUN7"/>
<proteinExistence type="predicted"/>
<reference evidence="2" key="1">
    <citation type="submission" date="2022-08" db="UniProtKB">
        <authorList>
            <consortium name="EnsemblMetazoa"/>
        </authorList>
    </citation>
    <scope>IDENTIFICATION</scope>
    <source>
        <strain evidence="2">05x7-T-G4-1.051#20</strain>
    </source>
</reference>
<evidence type="ECO:0000313" key="3">
    <source>
        <dbReference type="Proteomes" id="UP000005408"/>
    </source>
</evidence>
<sequence>MAEAFLEFLCIPPPPSPDCESTLSTIGTKNESLKRPLSPTPESHGNCDTFSPVVSYSPALDSNCSSAFAPVTCNGDDNGRLSQTEDSILTTLRRTHPDKKAKRRKHALEHLASTGWENEMRRAQVRNILKVEFTSSDEECDGRFISHPLLWQSDKLAKEQSTTHHNRDSTLDSLPAQPHFMSTTLTHSTLFSVADQVTSKKINFVATQDEVNTQEEVTTQEVRHSLPASRRTPHVEEGLRYTGGSVEFADRTAVDARSHRAGQSMTS</sequence>
<protein>
    <submittedName>
        <fullName evidence="2">Uncharacterized protein</fullName>
    </submittedName>
</protein>
<evidence type="ECO:0000256" key="1">
    <source>
        <dbReference type="SAM" id="MobiDB-lite"/>
    </source>
</evidence>
<evidence type="ECO:0000313" key="2">
    <source>
        <dbReference type="EnsemblMetazoa" id="G8325.2:cds"/>
    </source>
</evidence>
<dbReference type="EnsemblMetazoa" id="G8325.2">
    <property type="protein sequence ID" value="G8325.2:cds"/>
    <property type="gene ID" value="G8325"/>
</dbReference>
<dbReference type="Proteomes" id="UP000005408">
    <property type="component" value="Unassembled WGS sequence"/>
</dbReference>
<organism evidence="2 3">
    <name type="scientific">Magallana gigas</name>
    <name type="common">Pacific oyster</name>
    <name type="synonym">Crassostrea gigas</name>
    <dbReference type="NCBI Taxonomy" id="29159"/>
    <lineage>
        <taxon>Eukaryota</taxon>
        <taxon>Metazoa</taxon>
        <taxon>Spiralia</taxon>
        <taxon>Lophotrochozoa</taxon>
        <taxon>Mollusca</taxon>
        <taxon>Bivalvia</taxon>
        <taxon>Autobranchia</taxon>
        <taxon>Pteriomorphia</taxon>
        <taxon>Ostreida</taxon>
        <taxon>Ostreoidea</taxon>
        <taxon>Ostreidae</taxon>
        <taxon>Magallana</taxon>
    </lineage>
</organism>
<feature type="region of interest" description="Disordered" evidence="1">
    <location>
        <begin position="215"/>
        <end position="234"/>
    </location>
</feature>
<name>A0A8W8NUN7_MAGGI</name>